<feature type="region of interest" description="Disordered" evidence="1">
    <location>
        <begin position="1"/>
        <end position="34"/>
    </location>
</feature>
<organism evidence="2 3">
    <name type="scientific">Champsocephalus gunnari</name>
    <name type="common">Mackerel icefish</name>
    <dbReference type="NCBI Taxonomy" id="52237"/>
    <lineage>
        <taxon>Eukaryota</taxon>
        <taxon>Metazoa</taxon>
        <taxon>Chordata</taxon>
        <taxon>Craniata</taxon>
        <taxon>Vertebrata</taxon>
        <taxon>Euteleostomi</taxon>
        <taxon>Actinopterygii</taxon>
        <taxon>Neopterygii</taxon>
        <taxon>Teleostei</taxon>
        <taxon>Neoteleostei</taxon>
        <taxon>Acanthomorphata</taxon>
        <taxon>Eupercaria</taxon>
        <taxon>Perciformes</taxon>
        <taxon>Notothenioidei</taxon>
        <taxon>Channichthyidae</taxon>
        <taxon>Champsocephalus</taxon>
    </lineage>
</organism>
<proteinExistence type="predicted"/>
<comment type="caution">
    <text evidence="2">The sequence shown here is derived from an EMBL/GenBank/DDBJ whole genome shotgun (WGS) entry which is preliminary data.</text>
</comment>
<evidence type="ECO:0000313" key="3">
    <source>
        <dbReference type="Proteomes" id="UP001331515"/>
    </source>
</evidence>
<sequence>MKSLRRRLARQASLSGQDPLMSADSPSGNQDMVASAAEIEPRAVSDWGSTTATAAEPEPHAVAGWDPVAARAARAEPRAVSSWGSQLDLTMVPPAEDVLELDYMEDEEDTSEFLLSDSDGDDIFVSSAQAQAGSDVRSPGREHTSFARPKHGLAGRVSTRCVQAGHPMA</sequence>
<accession>A0AAN8E221</accession>
<reference evidence="2 3" key="1">
    <citation type="journal article" date="2023" name="Mol. Biol. Evol.">
        <title>Genomics of Secondarily Temperate Adaptation in the Only Non-Antarctic Icefish.</title>
        <authorList>
            <person name="Rivera-Colon A.G."/>
            <person name="Rayamajhi N."/>
            <person name="Minhas B.F."/>
            <person name="Madrigal G."/>
            <person name="Bilyk K.T."/>
            <person name="Yoon V."/>
            <person name="Hune M."/>
            <person name="Gregory S."/>
            <person name="Cheng C.H.C."/>
            <person name="Catchen J.M."/>
        </authorList>
    </citation>
    <scope>NUCLEOTIDE SEQUENCE [LARGE SCALE GENOMIC DNA]</scope>
    <source>
        <tissue evidence="2">White muscle</tissue>
    </source>
</reference>
<evidence type="ECO:0000313" key="2">
    <source>
        <dbReference type="EMBL" id="KAK5933731.1"/>
    </source>
</evidence>
<protein>
    <submittedName>
        <fullName evidence="2">Uncharacterized protein</fullName>
    </submittedName>
</protein>
<dbReference type="AlphaFoldDB" id="A0AAN8E221"/>
<evidence type="ECO:0000256" key="1">
    <source>
        <dbReference type="SAM" id="MobiDB-lite"/>
    </source>
</evidence>
<gene>
    <name evidence="2" type="ORF">CgunFtcFv8_014190</name>
</gene>
<keyword evidence="3" id="KW-1185">Reference proteome</keyword>
<name>A0AAN8E221_CHAGU</name>
<dbReference type="EMBL" id="JAURVH010001514">
    <property type="protein sequence ID" value="KAK5933731.1"/>
    <property type="molecule type" value="Genomic_DNA"/>
</dbReference>
<dbReference type="Proteomes" id="UP001331515">
    <property type="component" value="Unassembled WGS sequence"/>
</dbReference>
<feature type="region of interest" description="Disordered" evidence="1">
    <location>
        <begin position="130"/>
        <end position="154"/>
    </location>
</feature>